<proteinExistence type="predicted"/>
<gene>
    <name evidence="5" type="ORF">FS935_19245</name>
</gene>
<dbReference type="InterPro" id="IPR036388">
    <property type="entry name" value="WH-like_DNA-bd_sf"/>
</dbReference>
<evidence type="ECO:0000256" key="3">
    <source>
        <dbReference type="ARBA" id="ARBA00023163"/>
    </source>
</evidence>
<organism evidence="5 6">
    <name type="scientific">Metabacillus litoralis</name>
    <dbReference type="NCBI Taxonomy" id="152268"/>
    <lineage>
        <taxon>Bacteria</taxon>
        <taxon>Bacillati</taxon>
        <taxon>Bacillota</taxon>
        <taxon>Bacilli</taxon>
        <taxon>Bacillales</taxon>
        <taxon>Bacillaceae</taxon>
        <taxon>Metabacillus</taxon>
    </lineage>
</organism>
<name>A0A5C6VPX8_9BACI</name>
<evidence type="ECO:0000256" key="2">
    <source>
        <dbReference type="ARBA" id="ARBA00023125"/>
    </source>
</evidence>
<dbReference type="Proteomes" id="UP000321363">
    <property type="component" value="Unassembled WGS sequence"/>
</dbReference>
<dbReference type="GO" id="GO:0003677">
    <property type="term" value="F:DNA binding"/>
    <property type="evidence" value="ECO:0007669"/>
    <property type="project" value="UniProtKB-KW"/>
</dbReference>
<keyword evidence="3" id="KW-0804">Transcription</keyword>
<dbReference type="SUPFAM" id="SSF64288">
    <property type="entry name" value="Chorismate lyase-like"/>
    <property type="match status" value="1"/>
</dbReference>
<dbReference type="InterPro" id="IPR036390">
    <property type="entry name" value="WH_DNA-bd_sf"/>
</dbReference>
<protein>
    <submittedName>
        <fullName evidence="5">GntR family transcriptional regulator</fullName>
    </submittedName>
</protein>
<dbReference type="GO" id="GO:0045892">
    <property type="term" value="P:negative regulation of DNA-templated transcription"/>
    <property type="evidence" value="ECO:0007669"/>
    <property type="project" value="TreeGrafter"/>
</dbReference>
<dbReference type="GO" id="GO:0003700">
    <property type="term" value="F:DNA-binding transcription factor activity"/>
    <property type="evidence" value="ECO:0007669"/>
    <property type="project" value="InterPro"/>
</dbReference>
<dbReference type="InterPro" id="IPR000524">
    <property type="entry name" value="Tscrpt_reg_HTH_GntR"/>
</dbReference>
<accession>A0A5C6VPX8</accession>
<dbReference type="Gene3D" id="3.40.1410.10">
    <property type="entry name" value="Chorismate lyase-like"/>
    <property type="match status" value="1"/>
</dbReference>
<dbReference type="Pfam" id="PF07702">
    <property type="entry name" value="UTRA"/>
    <property type="match status" value="1"/>
</dbReference>
<dbReference type="SUPFAM" id="SSF46785">
    <property type="entry name" value="Winged helix' DNA-binding domain"/>
    <property type="match status" value="1"/>
</dbReference>
<evidence type="ECO:0000259" key="4">
    <source>
        <dbReference type="PROSITE" id="PS50949"/>
    </source>
</evidence>
<keyword evidence="6" id="KW-1185">Reference proteome</keyword>
<feature type="domain" description="HTH gntR-type" evidence="4">
    <location>
        <begin position="46"/>
        <end position="114"/>
    </location>
</feature>
<keyword evidence="1" id="KW-0805">Transcription regulation</keyword>
<evidence type="ECO:0000313" key="5">
    <source>
        <dbReference type="EMBL" id="TXC85795.1"/>
    </source>
</evidence>
<comment type="caution">
    <text evidence="5">The sequence shown here is derived from an EMBL/GenBank/DDBJ whole genome shotgun (WGS) entry which is preliminary data.</text>
</comment>
<dbReference type="PROSITE" id="PS50949">
    <property type="entry name" value="HTH_GNTR"/>
    <property type="match status" value="1"/>
</dbReference>
<dbReference type="PRINTS" id="PR00035">
    <property type="entry name" value="HTHGNTR"/>
</dbReference>
<dbReference type="Gene3D" id="1.10.10.10">
    <property type="entry name" value="Winged helix-like DNA-binding domain superfamily/Winged helix DNA-binding domain"/>
    <property type="match status" value="1"/>
</dbReference>
<keyword evidence="2" id="KW-0238">DNA-binding</keyword>
<dbReference type="InterPro" id="IPR011663">
    <property type="entry name" value="UTRA"/>
</dbReference>
<evidence type="ECO:0000313" key="6">
    <source>
        <dbReference type="Proteomes" id="UP000321363"/>
    </source>
</evidence>
<dbReference type="EMBL" id="VOQF01000015">
    <property type="protein sequence ID" value="TXC85795.1"/>
    <property type="molecule type" value="Genomic_DNA"/>
</dbReference>
<reference evidence="5 6" key="1">
    <citation type="journal article" date="2005" name="Int. J. Syst. Evol. Microbiol.">
        <title>Bacillus litoralis sp. nov., isolated from a tidal flat of the Yellow Sea in Korea.</title>
        <authorList>
            <person name="Yoon J.H."/>
            <person name="Oh T.K."/>
        </authorList>
    </citation>
    <scope>NUCLEOTIDE SEQUENCE [LARGE SCALE GENOMIC DNA]</scope>
    <source>
        <strain evidence="5 6">SW-211</strain>
    </source>
</reference>
<dbReference type="AlphaFoldDB" id="A0A5C6VPX8"/>
<dbReference type="InterPro" id="IPR050679">
    <property type="entry name" value="Bact_HTH_transcr_reg"/>
</dbReference>
<dbReference type="CDD" id="cd07377">
    <property type="entry name" value="WHTH_GntR"/>
    <property type="match status" value="1"/>
</dbReference>
<sequence length="278" mass="32763">MPRIWWIRLPKRKTKNLTSNICSCIIISNVRNIGANFMSNRDQIQNYLYEEIMTGIKQYIESNQLNHGDQIPTEAELCEIFKASRISIRRAIKELVDEGVLQINRGKGTFVNTFRKEIHLLHFQGYTEGLTTKSEFITKDIISMDKIKGTPFINYKFNNKFDEYIELVRKVYRNNQILSLDYAYFPTALYPSIENKITSDSSTFKIINEDYGINFKKVCKDLEFVHPTEDVQKHLEVNRMTPIILVDKIIYNEELIPVHYSNYHLIADRVKLRLETDY</sequence>
<dbReference type="PANTHER" id="PTHR44846">
    <property type="entry name" value="MANNOSYL-D-GLYCERATE TRANSPORT/METABOLISM SYSTEM REPRESSOR MNGR-RELATED"/>
    <property type="match status" value="1"/>
</dbReference>
<dbReference type="Pfam" id="PF00392">
    <property type="entry name" value="GntR"/>
    <property type="match status" value="1"/>
</dbReference>
<dbReference type="PANTHER" id="PTHR44846:SF1">
    <property type="entry name" value="MANNOSYL-D-GLYCERATE TRANSPORT_METABOLISM SYSTEM REPRESSOR MNGR-RELATED"/>
    <property type="match status" value="1"/>
</dbReference>
<dbReference type="InterPro" id="IPR028978">
    <property type="entry name" value="Chorismate_lyase_/UTRA_dom_sf"/>
</dbReference>
<dbReference type="SMART" id="SM00866">
    <property type="entry name" value="UTRA"/>
    <property type="match status" value="1"/>
</dbReference>
<evidence type="ECO:0000256" key="1">
    <source>
        <dbReference type="ARBA" id="ARBA00023015"/>
    </source>
</evidence>
<dbReference type="SMART" id="SM00345">
    <property type="entry name" value="HTH_GNTR"/>
    <property type="match status" value="1"/>
</dbReference>